<dbReference type="Gene3D" id="3.40.50.1000">
    <property type="entry name" value="HAD superfamily/HAD-like"/>
    <property type="match status" value="1"/>
</dbReference>
<dbReference type="PRINTS" id="PR00119">
    <property type="entry name" value="CATATPASE"/>
</dbReference>
<dbReference type="InterPro" id="IPR036412">
    <property type="entry name" value="HAD-like_sf"/>
</dbReference>
<dbReference type="SUPFAM" id="SSF81665">
    <property type="entry name" value="Calcium ATPase, transmembrane domain M"/>
    <property type="match status" value="1"/>
</dbReference>
<reference evidence="13 14" key="1">
    <citation type="submission" date="2019-11" db="EMBL/GenBank/DDBJ databases">
        <authorList>
            <person name="Holert J."/>
        </authorList>
    </citation>
    <scope>NUCLEOTIDE SEQUENCE [LARGE SCALE GENOMIC DNA]</scope>
    <source>
        <strain evidence="13">BC5_2</strain>
    </source>
</reference>
<evidence type="ECO:0000256" key="3">
    <source>
        <dbReference type="ARBA" id="ARBA00022475"/>
    </source>
</evidence>
<feature type="transmembrane region" description="Helical" evidence="11">
    <location>
        <begin position="179"/>
        <end position="206"/>
    </location>
</feature>
<dbReference type="InterPro" id="IPR045800">
    <property type="entry name" value="HMBD"/>
</dbReference>
<feature type="transmembrane region" description="Helical" evidence="11">
    <location>
        <begin position="741"/>
        <end position="763"/>
    </location>
</feature>
<proteinExistence type="inferred from homology"/>
<protein>
    <submittedName>
        <fullName evidence="13">Silver exporting P-type ATPase</fullName>
        <ecNumber evidence="13">3.6.3.53</ecNumber>
    </submittedName>
</protein>
<dbReference type="GO" id="GO:0005886">
    <property type="term" value="C:plasma membrane"/>
    <property type="evidence" value="ECO:0007669"/>
    <property type="project" value="UniProtKB-SubCell"/>
</dbReference>
<dbReference type="Gene3D" id="3.40.1110.10">
    <property type="entry name" value="Calcium-transporting ATPase, cytoplasmic domain N"/>
    <property type="match status" value="1"/>
</dbReference>
<keyword evidence="3 11" id="KW-1003">Cell membrane</keyword>
<dbReference type="Pfam" id="PF00702">
    <property type="entry name" value="Hydrolase"/>
    <property type="match status" value="1"/>
</dbReference>
<keyword evidence="9 11" id="KW-1133">Transmembrane helix</keyword>
<evidence type="ECO:0000256" key="4">
    <source>
        <dbReference type="ARBA" id="ARBA00022692"/>
    </source>
</evidence>
<evidence type="ECO:0000256" key="5">
    <source>
        <dbReference type="ARBA" id="ARBA00022723"/>
    </source>
</evidence>
<dbReference type="GO" id="GO:0005507">
    <property type="term" value="F:copper ion binding"/>
    <property type="evidence" value="ECO:0007669"/>
    <property type="project" value="TreeGrafter"/>
</dbReference>
<evidence type="ECO:0000256" key="7">
    <source>
        <dbReference type="ARBA" id="ARBA00022840"/>
    </source>
</evidence>
<keyword evidence="4 11" id="KW-0812">Transmembrane</keyword>
<feature type="transmembrane region" description="Helical" evidence="11">
    <location>
        <begin position="146"/>
        <end position="167"/>
    </location>
</feature>
<feature type="transmembrane region" description="Helical" evidence="11">
    <location>
        <begin position="218"/>
        <end position="237"/>
    </location>
</feature>
<dbReference type="InterPro" id="IPR001757">
    <property type="entry name" value="P_typ_ATPase"/>
</dbReference>
<evidence type="ECO:0000256" key="1">
    <source>
        <dbReference type="ARBA" id="ARBA00004651"/>
    </source>
</evidence>
<dbReference type="PRINTS" id="PR00120">
    <property type="entry name" value="HATPASE"/>
</dbReference>
<evidence type="ECO:0000256" key="9">
    <source>
        <dbReference type="ARBA" id="ARBA00022989"/>
    </source>
</evidence>
<keyword evidence="10 11" id="KW-0472">Membrane</keyword>
<evidence type="ECO:0000259" key="12">
    <source>
        <dbReference type="SMART" id="SM00746"/>
    </source>
</evidence>
<dbReference type="PANTHER" id="PTHR43520:SF8">
    <property type="entry name" value="P-TYPE CU(+) TRANSPORTER"/>
    <property type="match status" value="1"/>
</dbReference>
<dbReference type="SFLD" id="SFLDF00027">
    <property type="entry name" value="p-type_atpase"/>
    <property type="match status" value="1"/>
</dbReference>
<evidence type="ECO:0000256" key="11">
    <source>
        <dbReference type="RuleBase" id="RU362081"/>
    </source>
</evidence>
<dbReference type="InterPro" id="IPR027256">
    <property type="entry name" value="P-typ_ATPase_IB"/>
</dbReference>
<evidence type="ECO:0000256" key="8">
    <source>
        <dbReference type="ARBA" id="ARBA00022967"/>
    </source>
</evidence>
<sequence length="770" mass="82073">MTPTDKSENCDPVCGMQVSNTSTHQFVYQQKRFYFCSEKCQNTFSDDPERFLNPNLATPTDDDIKVEYTCPMHPEVLQIGPGICPKCGMALEPLSPQAPGSSDDSELHDMEKRFLAGLALGIPLLLLSMTTDMAPAVIDRLFSLPIAQWIQFALATPVVFWCGQPFLERGYESFKTTHLNMFSLISVGVMAAWLYSVVALLLPGLFPPSMQTPHGLVHVYFEAAGTIVVLILLGQVLELRARSKTNSAIEMLVGMSPDTAIRIDKNGLEQSVPIDDVIVGDILRIRPGTKIPVDGVVTDGHSYVDESMVTGEPTAVAKHNGDPLIGATLNTSGALLMRARKVGSDTLLSKIVTMISEAQRSRAPIQKLADTVSGYFVPAVILIAVVAGAVWSVVGPEPRIAHAVVAAVSVLIIACPCALGLATPISIMVATGKGALHGILIKNAEVIERLENLKILVVDKTGTLTMGSPAVQHIESVGDTPADELLRLTAGLEKASEHPLAQAVVSHAQSLGLSLPDVSEFTSETGRGVTGKVENRTLLIGNLDYLRNQSIDVDTLSEGASPFLNQGSGVIYISDTHNPLGYIVINDPVKTSAATAIEALHQAGVKVVMLTGDNQKTAEFVAKSLDIDEFHAEVLPQDKANLVKGYQDGKHMVAMAGDGINDAPALASADIGIAMGDGTDVAIESASVTLVKGDLDGIVKCMNLGRRTMRNIRENLFFAFIYNAVGITVAAGVFYPLTGWLLSPMIAAAAMSFSSVSVISNALRLKNQSI</sequence>
<dbReference type="OrthoDB" id="9814270at2"/>
<dbReference type="PANTHER" id="PTHR43520">
    <property type="entry name" value="ATP7, ISOFORM B"/>
    <property type="match status" value="1"/>
</dbReference>
<dbReference type="CDD" id="cd02094">
    <property type="entry name" value="P-type_ATPase_Cu-like"/>
    <property type="match status" value="1"/>
</dbReference>
<dbReference type="SUPFAM" id="SSF81653">
    <property type="entry name" value="Calcium ATPase, transduction domain A"/>
    <property type="match status" value="1"/>
</dbReference>
<dbReference type="NCBIfam" id="TIGR01511">
    <property type="entry name" value="ATPase-IB1_Cu"/>
    <property type="match status" value="1"/>
</dbReference>
<comment type="subcellular location">
    <subcellularLocation>
        <location evidence="1">Cell membrane</location>
        <topology evidence="1">Multi-pass membrane protein</topology>
    </subcellularLocation>
</comment>
<dbReference type="NCBIfam" id="TIGR01525">
    <property type="entry name" value="ATPase-IB_hvy"/>
    <property type="match status" value="1"/>
</dbReference>
<dbReference type="InterPro" id="IPR007029">
    <property type="entry name" value="YHS_dom"/>
</dbReference>
<dbReference type="GO" id="GO:0055070">
    <property type="term" value="P:copper ion homeostasis"/>
    <property type="evidence" value="ECO:0007669"/>
    <property type="project" value="TreeGrafter"/>
</dbReference>
<dbReference type="Pfam" id="PF19335">
    <property type="entry name" value="HMBD"/>
    <property type="match status" value="1"/>
</dbReference>
<feature type="transmembrane region" description="Helical" evidence="11">
    <location>
        <begin position="716"/>
        <end position="735"/>
    </location>
</feature>
<evidence type="ECO:0000256" key="2">
    <source>
        <dbReference type="ARBA" id="ARBA00006024"/>
    </source>
</evidence>
<evidence type="ECO:0000256" key="10">
    <source>
        <dbReference type="ARBA" id="ARBA00023136"/>
    </source>
</evidence>
<dbReference type="InterPro" id="IPR012348">
    <property type="entry name" value="RNR-like"/>
</dbReference>
<keyword evidence="6 11" id="KW-0547">Nucleotide-binding</keyword>
<keyword evidence="8" id="KW-1278">Translocase</keyword>
<dbReference type="SFLD" id="SFLDS00003">
    <property type="entry name" value="Haloacid_Dehalogenase"/>
    <property type="match status" value="1"/>
</dbReference>
<dbReference type="Gene3D" id="2.70.150.10">
    <property type="entry name" value="Calcium-transporting ATPase, cytoplasmic transduction domain A"/>
    <property type="match status" value="1"/>
</dbReference>
<dbReference type="FunFam" id="2.70.150.10:FF:000020">
    <property type="entry name" value="Copper-exporting P-type ATPase A"/>
    <property type="match status" value="1"/>
</dbReference>
<dbReference type="InterPro" id="IPR008250">
    <property type="entry name" value="ATPase_P-typ_transduc_dom_A_sf"/>
</dbReference>
<dbReference type="Pfam" id="PF00122">
    <property type="entry name" value="E1-E2_ATPase"/>
    <property type="match status" value="1"/>
</dbReference>
<dbReference type="EC" id="3.6.3.53" evidence="13"/>
<dbReference type="GO" id="GO:0060003">
    <property type="term" value="P:copper ion export"/>
    <property type="evidence" value="ECO:0007669"/>
    <property type="project" value="UniProtKB-ARBA"/>
</dbReference>
<dbReference type="PROSITE" id="PS00154">
    <property type="entry name" value="ATPASE_E1_E2"/>
    <property type="match status" value="1"/>
</dbReference>
<dbReference type="InterPro" id="IPR009078">
    <property type="entry name" value="Ferritin-like_SF"/>
</dbReference>
<dbReference type="InterPro" id="IPR011017">
    <property type="entry name" value="TRASH_dom"/>
</dbReference>
<dbReference type="Pfam" id="PF04945">
    <property type="entry name" value="YHS"/>
    <property type="match status" value="1"/>
</dbReference>
<keyword evidence="13" id="KW-0378">Hydrolase</keyword>
<feature type="transmembrane region" description="Helical" evidence="11">
    <location>
        <begin position="114"/>
        <end position="134"/>
    </location>
</feature>
<evidence type="ECO:0000313" key="13">
    <source>
        <dbReference type="EMBL" id="CAA0120577.1"/>
    </source>
</evidence>
<evidence type="ECO:0000256" key="6">
    <source>
        <dbReference type="ARBA" id="ARBA00022741"/>
    </source>
</evidence>
<dbReference type="InterPro" id="IPR059000">
    <property type="entry name" value="ATPase_P-type_domA"/>
</dbReference>
<dbReference type="SFLD" id="SFLDG00002">
    <property type="entry name" value="C1.7:_P-type_atpase_like"/>
    <property type="match status" value="1"/>
</dbReference>
<organism evidence="13 14">
    <name type="scientific">BD1-7 clade bacterium</name>
    <dbReference type="NCBI Taxonomy" id="2029982"/>
    <lineage>
        <taxon>Bacteria</taxon>
        <taxon>Pseudomonadati</taxon>
        <taxon>Pseudomonadota</taxon>
        <taxon>Gammaproteobacteria</taxon>
        <taxon>Cellvibrionales</taxon>
        <taxon>Spongiibacteraceae</taxon>
        <taxon>BD1-7 clade</taxon>
    </lineage>
</organism>
<keyword evidence="5 11" id="KW-0479">Metal-binding</keyword>
<dbReference type="SUPFAM" id="SSF56784">
    <property type="entry name" value="HAD-like"/>
    <property type="match status" value="1"/>
</dbReference>
<dbReference type="Gene3D" id="1.10.620.20">
    <property type="entry name" value="Ribonucleotide Reductase, subunit A"/>
    <property type="match status" value="1"/>
</dbReference>
<dbReference type="SMART" id="SM00746">
    <property type="entry name" value="TRASH"/>
    <property type="match status" value="1"/>
</dbReference>
<dbReference type="InterPro" id="IPR023298">
    <property type="entry name" value="ATPase_P-typ_TM_dom_sf"/>
</dbReference>
<accession>A0A5S9QPI1</accession>
<dbReference type="InterPro" id="IPR044492">
    <property type="entry name" value="P_typ_ATPase_HD_dom"/>
</dbReference>
<dbReference type="NCBIfam" id="TIGR01494">
    <property type="entry name" value="ATPase_P-type"/>
    <property type="match status" value="1"/>
</dbReference>
<evidence type="ECO:0000313" key="14">
    <source>
        <dbReference type="Proteomes" id="UP000434580"/>
    </source>
</evidence>
<dbReference type="GO" id="GO:0043682">
    <property type="term" value="F:P-type divalent copper transporter activity"/>
    <property type="evidence" value="ECO:0007669"/>
    <property type="project" value="TreeGrafter"/>
</dbReference>
<comment type="similarity">
    <text evidence="2 11">Belongs to the cation transport ATPase (P-type) (TC 3.A.3) family. Type IB subfamily.</text>
</comment>
<dbReference type="GO" id="GO:0016491">
    <property type="term" value="F:oxidoreductase activity"/>
    <property type="evidence" value="ECO:0007669"/>
    <property type="project" value="InterPro"/>
</dbReference>
<dbReference type="EMBL" id="CACSII010000021">
    <property type="protein sequence ID" value="CAA0120577.1"/>
    <property type="molecule type" value="Genomic_DNA"/>
</dbReference>
<dbReference type="GO" id="GO:0005524">
    <property type="term" value="F:ATP binding"/>
    <property type="evidence" value="ECO:0007669"/>
    <property type="project" value="UniProtKB-UniRule"/>
</dbReference>
<dbReference type="Proteomes" id="UP000434580">
    <property type="component" value="Unassembled WGS sequence"/>
</dbReference>
<name>A0A5S9QPI1_9GAMM</name>
<dbReference type="InterPro" id="IPR023214">
    <property type="entry name" value="HAD_sf"/>
</dbReference>
<dbReference type="SUPFAM" id="SSF47240">
    <property type="entry name" value="Ferritin-like"/>
    <property type="match status" value="1"/>
</dbReference>
<feature type="transmembrane region" description="Helical" evidence="11">
    <location>
        <begin position="400"/>
        <end position="423"/>
    </location>
</feature>
<dbReference type="AlphaFoldDB" id="A0A5S9QPI1"/>
<feature type="domain" description="TRASH" evidence="12">
    <location>
        <begin position="11"/>
        <end position="48"/>
    </location>
</feature>
<dbReference type="InterPro" id="IPR023299">
    <property type="entry name" value="ATPase_P-typ_cyto_dom_N"/>
</dbReference>
<keyword evidence="7 11" id="KW-0067">ATP-binding</keyword>
<gene>
    <name evidence="13" type="primary">silP</name>
    <name evidence="13" type="ORF">DPBNPPHM_02554</name>
</gene>
<dbReference type="InterPro" id="IPR018303">
    <property type="entry name" value="ATPase_P-typ_P_site"/>
</dbReference>
<feature type="transmembrane region" description="Helical" evidence="11">
    <location>
        <begin position="372"/>
        <end position="394"/>
    </location>
</feature>
<dbReference type="GO" id="GO:0016887">
    <property type="term" value="F:ATP hydrolysis activity"/>
    <property type="evidence" value="ECO:0007669"/>
    <property type="project" value="InterPro"/>
</dbReference>